<evidence type="ECO:0000313" key="3">
    <source>
        <dbReference type="EMBL" id="MEK8045136.1"/>
    </source>
</evidence>
<comment type="caution">
    <text evidence="3">The sequence shown here is derived from an EMBL/GenBank/DDBJ whole genome shotgun (WGS) entry which is preliminary data.</text>
</comment>
<dbReference type="Pfam" id="PF05656">
    <property type="entry name" value="DUF805"/>
    <property type="match status" value="1"/>
</dbReference>
<proteinExistence type="predicted"/>
<feature type="transmembrane region" description="Helical" evidence="2">
    <location>
        <begin position="42"/>
        <end position="62"/>
    </location>
</feature>
<accession>A0ABU9C2G8</accession>
<protein>
    <submittedName>
        <fullName evidence="3">DUF805 domain-containing protein</fullName>
    </submittedName>
</protein>
<dbReference type="PANTHER" id="PTHR34980:SF3">
    <property type="entry name" value="BLR8105 PROTEIN"/>
    <property type="match status" value="1"/>
</dbReference>
<sequence>MSDMRPSPLAPAGHAEPHDPLRESMPPLKLLFSLQGRIGRGLFWRVGVLGLLLVGLVLTALVNIAGYHGEKADGIVNLLLVWPAVAVSAKRWHDQDKSGWWVLITLIPVIGWIWTLVANGCRAGTPGPNRYGPAPQ</sequence>
<feature type="transmembrane region" description="Helical" evidence="2">
    <location>
        <begin position="98"/>
        <end position="117"/>
    </location>
</feature>
<dbReference type="RefSeq" id="WP_341397282.1">
    <property type="nucleotide sequence ID" value="NZ_JBBUTI010000001.1"/>
</dbReference>
<feature type="region of interest" description="Disordered" evidence="1">
    <location>
        <begin position="1"/>
        <end position="21"/>
    </location>
</feature>
<keyword evidence="2" id="KW-0812">Transmembrane</keyword>
<gene>
    <name evidence="3" type="ORF">AACH00_02100</name>
</gene>
<dbReference type="InterPro" id="IPR008523">
    <property type="entry name" value="DUF805"/>
</dbReference>
<dbReference type="PANTHER" id="PTHR34980">
    <property type="entry name" value="INNER MEMBRANE PROTEIN-RELATED-RELATED"/>
    <property type="match status" value="1"/>
</dbReference>
<dbReference type="EMBL" id="JBBUTI010000001">
    <property type="protein sequence ID" value="MEK8045136.1"/>
    <property type="molecule type" value="Genomic_DNA"/>
</dbReference>
<evidence type="ECO:0000313" key="4">
    <source>
        <dbReference type="Proteomes" id="UP001379945"/>
    </source>
</evidence>
<keyword evidence="2" id="KW-1133">Transmembrane helix</keyword>
<dbReference type="Proteomes" id="UP001379945">
    <property type="component" value="Unassembled WGS sequence"/>
</dbReference>
<organism evidence="3 4">
    <name type="scientific">Ideonella margarita</name>
    <dbReference type="NCBI Taxonomy" id="2984191"/>
    <lineage>
        <taxon>Bacteria</taxon>
        <taxon>Pseudomonadati</taxon>
        <taxon>Pseudomonadota</taxon>
        <taxon>Betaproteobacteria</taxon>
        <taxon>Burkholderiales</taxon>
        <taxon>Sphaerotilaceae</taxon>
        <taxon>Ideonella</taxon>
    </lineage>
</organism>
<evidence type="ECO:0000256" key="2">
    <source>
        <dbReference type="SAM" id="Phobius"/>
    </source>
</evidence>
<keyword evidence="2" id="KW-0472">Membrane</keyword>
<keyword evidence="4" id="KW-1185">Reference proteome</keyword>
<reference evidence="3 4" key="1">
    <citation type="submission" date="2024-04" db="EMBL/GenBank/DDBJ databases">
        <title>Novel species of the genus Ideonella isolated from streams.</title>
        <authorList>
            <person name="Lu H."/>
        </authorList>
    </citation>
    <scope>NUCLEOTIDE SEQUENCE [LARGE SCALE GENOMIC DNA]</scope>
    <source>
        <strain evidence="3 4">LYT19W</strain>
    </source>
</reference>
<name>A0ABU9C2G8_9BURK</name>
<evidence type="ECO:0000256" key="1">
    <source>
        <dbReference type="SAM" id="MobiDB-lite"/>
    </source>
</evidence>